<organism evidence="1 2">
    <name type="scientific">Kwoniella mangroviensis CBS 10435</name>
    <dbReference type="NCBI Taxonomy" id="1331196"/>
    <lineage>
        <taxon>Eukaryota</taxon>
        <taxon>Fungi</taxon>
        <taxon>Dikarya</taxon>
        <taxon>Basidiomycota</taxon>
        <taxon>Agaricomycotina</taxon>
        <taxon>Tremellomycetes</taxon>
        <taxon>Tremellales</taxon>
        <taxon>Cryptococcaceae</taxon>
        <taxon>Kwoniella</taxon>
    </lineage>
</organism>
<dbReference type="Proteomes" id="UP000092583">
    <property type="component" value="Unassembled WGS sequence"/>
</dbReference>
<keyword evidence="2" id="KW-1185">Reference proteome</keyword>
<evidence type="ECO:0000313" key="1">
    <source>
        <dbReference type="EMBL" id="OCF60973.1"/>
    </source>
</evidence>
<protein>
    <submittedName>
        <fullName evidence="1">Uncharacterized protein</fullName>
    </submittedName>
</protein>
<proteinExistence type="predicted"/>
<dbReference type="OrthoDB" id="2564990at2759"/>
<gene>
    <name evidence="1" type="ORF">L486_00617</name>
</gene>
<dbReference type="EMBL" id="KI669459">
    <property type="protein sequence ID" value="OCF60973.1"/>
    <property type="molecule type" value="Genomic_DNA"/>
</dbReference>
<dbReference type="AlphaFoldDB" id="A0A1B9IZN1"/>
<evidence type="ECO:0000313" key="2">
    <source>
        <dbReference type="Proteomes" id="UP000092583"/>
    </source>
</evidence>
<accession>A0A1B9IZN1</accession>
<sequence>MDLVESQRNILRLTPRINSLVIGKDERIYKVYQNMIVTIPTLTPSSSSRLGKEGIEEYKICTIYDNNRSHQVYTIYPPIYHTLTILHSEDIMIYIDIEGFIHRYKFHSYGTETYEYANGGIEIPSEDWIQTETLDRVKLDLMEDDKMVVDRSVGRWLIYDYKTGELLHRFPPNNRIWSSCQGSLITKEGLMIGLDVPRLAWMDNDRLKDASLAIFSLSSPLTAPYLPQLLLELPTPYRLLKQSIKTLWDIPAKVKIIIPPSTPPRLHDATNPSFVRISIPFKLVPGVSYELNLVIPIKQLPLIKIENRIKPWIKGRTWRYPTNPFDGVESIKWDSWKSRCLVYIERAQASISTQNPIRPLSLHSEECQIGPRSYRVDNNLLAKKGQLNLEITDFHFHEIGQKVNEYGALKGIELDMAPQDGQRPNKPRTAPRYYKISKQEGTANLPRTLNCSGYFFLGYPGGMEHSLGDENGTRLVIQQKGNERIWIIDFGS</sequence>
<reference evidence="2" key="2">
    <citation type="submission" date="2013-12" db="EMBL/GenBank/DDBJ databases">
        <title>Evolution of pathogenesis and genome organization in the Tremellales.</title>
        <authorList>
            <person name="Cuomo C."/>
            <person name="Litvintseva A."/>
            <person name="Heitman J."/>
            <person name="Chen Y."/>
            <person name="Sun S."/>
            <person name="Springer D."/>
            <person name="Dromer F."/>
            <person name="Young S."/>
            <person name="Zeng Q."/>
            <person name="Chapman S."/>
            <person name="Gujja S."/>
            <person name="Saif S."/>
            <person name="Birren B."/>
        </authorList>
    </citation>
    <scope>NUCLEOTIDE SEQUENCE [LARGE SCALE GENOMIC DNA]</scope>
    <source>
        <strain evidence="2">CBS 10435</strain>
    </source>
</reference>
<reference evidence="1 2" key="1">
    <citation type="submission" date="2013-07" db="EMBL/GenBank/DDBJ databases">
        <title>The Genome Sequence of Kwoniella mangroviensis CBS10435.</title>
        <authorList>
            <consortium name="The Broad Institute Genome Sequencing Platform"/>
            <person name="Cuomo C."/>
            <person name="Litvintseva A."/>
            <person name="Chen Y."/>
            <person name="Heitman J."/>
            <person name="Sun S."/>
            <person name="Springer D."/>
            <person name="Dromer F."/>
            <person name="Young S.K."/>
            <person name="Zeng Q."/>
            <person name="Gargeya S."/>
            <person name="Fitzgerald M."/>
            <person name="Abouelleil A."/>
            <person name="Alvarado L."/>
            <person name="Berlin A.M."/>
            <person name="Chapman S.B."/>
            <person name="Dewar J."/>
            <person name="Goldberg J."/>
            <person name="Griggs A."/>
            <person name="Gujja S."/>
            <person name="Hansen M."/>
            <person name="Howarth C."/>
            <person name="Imamovic A."/>
            <person name="Larimer J."/>
            <person name="McCowan C."/>
            <person name="Murphy C."/>
            <person name="Pearson M."/>
            <person name="Priest M."/>
            <person name="Roberts A."/>
            <person name="Saif S."/>
            <person name="Shea T."/>
            <person name="Sykes S."/>
            <person name="Wortman J."/>
            <person name="Nusbaum C."/>
            <person name="Birren B."/>
        </authorList>
    </citation>
    <scope>NUCLEOTIDE SEQUENCE [LARGE SCALE GENOMIC DNA]</scope>
    <source>
        <strain evidence="1 2">CBS 10435</strain>
    </source>
</reference>
<name>A0A1B9IZN1_9TREE</name>